<proteinExistence type="predicted"/>
<dbReference type="InterPro" id="IPR012337">
    <property type="entry name" value="RNaseH-like_sf"/>
</dbReference>
<dbReference type="SUPFAM" id="SSF53098">
    <property type="entry name" value="Ribonuclease H-like"/>
    <property type="match status" value="1"/>
</dbReference>
<name>A0ABS2VIJ8_STRAS</name>
<evidence type="ECO:0000313" key="4">
    <source>
        <dbReference type="Proteomes" id="UP000788262"/>
    </source>
</evidence>
<dbReference type="RefSeq" id="WP_205381130.1">
    <property type="nucleotide sequence ID" value="NZ_JAFFZS010000001.1"/>
</dbReference>
<sequence>MQEKSVITRTVEAAGGVYAPGHLGELTQIVDFAPVDAVLEETGTLEPRLRLLPSRVMVCFVLALALFENCSYRGVWGKATAGLEGLPLVRPAVSSRSRARRRIGAAPLRRPFEILAGPVAHLGQMGSFSRGLRTVAVDGTLLHVPDEEALTWRYAKRVGERVEFGYPLLRLVVLVECGTRAVLAADFGPESDGELTYAGRLLSVLDRTMPLLADTGFDGAGFARDVHATGAQFLVRSSARRIPTPFRHLGDGSHLARIGPAGVGFHTFSRSYVVDGSIKAGPMVLEIQRRRV</sequence>
<dbReference type="InterPro" id="IPR002559">
    <property type="entry name" value="Transposase_11"/>
</dbReference>
<evidence type="ECO:0000259" key="2">
    <source>
        <dbReference type="Pfam" id="PF13006"/>
    </source>
</evidence>
<gene>
    <name evidence="3" type="ORF">JS756_02060</name>
</gene>
<dbReference type="InterPro" id="IPR024473">
    <property type="entry name" value="Transposases_IS4_N"/>
</dbReference>
<dbReference type="EMBL" id="JAFFZS010000001">
    <property type="protein sequence ID" value="MBN0042919.1"/>
    <property type="molecule type" value="Genomic_DNA"/>
</dbReference>
<organism evidence="3 4">
    <name type="scientific">Streptomyces actuosus</name>
    <dbReference type="NCBI Taxonomy" id="1885"/>
    <lineage>
        <taxon>Bacteria</taxon>
        <taxon>Bacillati</taxon>
        <taxon>Actinomycetota</taxon>
        <taxon>Actinomycetes</taxon>
        <taxon>Kitasatosporales</taxon>
        <taxon>Streptomycetaceae</taxon>
        <taxon>Streptomyces</taxon>
    </lineage>
</organism>
<feature type="domain" description="Transposase IS4 N-terminal" evidence="2">
    <location>
        <begin position="20"/>
        <end position="113"/>
    </location>
</feature>
<feature type="domain" description="Transposase IS4-like" evidence="1">
    <location>
        <begin position="132"/>
        <end position="237"/>
    </location>
</feature>
<accession>A0ABS2VIJ8</accession>
<reference evidence="3 4" key="1">
    <citation type="submission" date="2021-02" db="EMBL/GenBank/DDBJ databases">
        <title>Whole genome sequencing of Streptomyces actuosus VRA1.</title>
        <authorList>
            <person name="Sen G."/>
            <person name="Sen A."/>
        </authorList>
    </citation>
    <scope>NUCLEOTIDE SEQUENCE [LARGE SCALE GENOMIC DNA]</scope>
    <source>
        <strain evidence="3 4">VRA1</strain>
    </source>
</reference>
<dbReference type="Pfam" id="PF01609">
    <property type="entry name" value="DDE_Tnp_1"/>
    <property type="match status" value="1"/>
</dbReference>
<evidence type="ECO:0000259" key="1">
    <source>
        <dbReference type="Pfam" id="PF01609"/>
    </source>
</evidence>
<keyword evidence="4" id="KW-1185">Reference proteome</keyword>
<evidence type="ECO:0000313" key="3">
    <source>
        <dbReference type="EMBL" id="MBN0042919.1"/>
    </source>
</evidence>
<dbReference type="Proteomes" id="UP000788262">
    <property type="component" value="Unassembled WGS sequence"/>
</dbReference>
<comment type="caution">
    <text evidence="3">The sequence shown here is derived from an EMBL/GenBank/DDBJ whole genome shotgun (WGS) entry which is preliminary data.</text>
</comment>
<dbReference type="Pfam" id="PF13006">
    <property type="entry name" value="Nterm_IS4"/>
    <property type="match status" value="1"/>
</dbReference>
<protein>
    <submittedName>
        <fullName evidence="3">Transposase domain-containing protein</fullName>
    </submittedName>
</protein>